<gene>
    <name evidence="2" type="ORF">NCTC10797_01246</name>
</gene>
<evidence type="ECO:0000313" key="2">
    <source>
        <dbReference type="EMBL" id="VFA97483.1"/>
    </source>
</evidence>
<dbReference type="EC" id="1.3.8.1" evidence="2"/>
<dbReference type="PIRSF" id="PIRSF016578">
    <property type="entry name" value="HsaA"/>
    <property type="match status" value="1"/>
</dbReference>
<dbReference type="InterPro" id="IPR013786">
    <property type="entry name" value="AcylCoA_DH/ox_N"/>
</dbReference>
<dbReference type="Proteomes" id="UP000290439">
    <property type="component" value="Chromosome"/>
</dbReference>
<name>A0A4V6IC05_9NOCA</name>
<protein>
    <submittedName>
        <fullName evidence="2">Acyl-CoA dehydrogenase, short-chain specific</fullName>
        <ecNumber evidence="2">1.3.8.1</ecNumber>
    </submittedName>
</protein>
<dbReference type="AlphaFoldDB" id="A0A4V6IC05"/>
<dbReference type="Pfam" id="PF02771">
    <property type="entry name" value="Acyl-CoA_dh_N"/>
    <property type="match status" value="1"/>
</dbReference>
<proteinExistence type="predicted"/>
<accession>A0A4V6IC05</accession>
<dbReference type="PANTHER" id="PTHR43884:SF12">
    <property type="entry name" value="ISOVALERYL-COA DEHYDROGENASE, MITOCHONDRIAL-RELATED"/>
    <property type="match status" value="1"/>
</dbReference>
<evidence type="ECO:0000259" key="1">
    <source>
        <dbReference type="Pfam" id="PF02771"/>
    </source>
</evidence>
<dbReference type="InterPro" id="IPR009100">
    <property type="entry name" value="AcylCoA_DH/oxidase_NM_dom_sf"/>
</dbReference>
<sequence length="377" mass="40130">MTVTTDLLDTTDWIARAREVGETLRPGVAERDRSGRLSTEAFDRLRAAGLSAALVPPEFGGGGATHREMGAILRELGRQDPSTAVAFAMHSHLVAAQVWRHKHGMDAGAVFGKVVSGAILVSTGASDWVESNGRAHRVDDGYLVSARKAPASGCEVGTVAVTSIRWDDAPDGPRVLHCAIPMNAPGVRIEPTWDTLGLRASGSHTIVFDEVFVPDAAVAMIRPADTWPPILNTVIGAAMPLVMSAYLGIADAAVELTAALVSGRAEPHTLQLAGEMMNAHTTAEDLIEAMFTASDNLEFAATEQYAARILSRKSVAANALIDTVRLAVETVGGVGYSRTCELEMYYRDIHGCLFHPLSRAKQTRFTGRVLLGHGPMG</sequence>
<dbReference type="RefSeq" id="WP_130916348.1">
    <property type="nucleotide sequence ID" value="NZ_LR215973.1"/>
</dbReference>
<dbReference type="Gene3D" id="1.20.140.10">
    <property type="entry name" value="Butyryl-CoA Dehydrogenase, subunit A, domain 3"/>
    <property type="match status" value="1"/>
</dbReference>
<dbReference type="InterPro" id="IPR037069">
    <property type="entry name" value="AcylCoA_DH/ox_N_sf"/>
</dbReference>
<dbReference type="Gene3D" id="2.40.110.10">
    <property type="entry name" value="Butyryl-CoA Dehydrogenase, subunit A, domain 2"/>
    <property type="match status" value="1"/>
</dbReference>
<dbReference type="InterPro" id="IPR036250">
    <property type="entry name" value="AcylCo_DH-like_C"/>
</dbReference>
<dbReference type="EMBL" id="LR215973">
    <property type="protein sequence ID" value="VFA97483.1"/>
    <property type="molecule type" value="Genomic_DNA"/>
</dbReference>
<dbReference type="SUPFAM" id="SSF56645">
    <property type="entry name" value="Acyl-CoA dehydrogenase NM domain-like"/>
    <property type="match status" value="1"/>
</dbReference>
<dbReference type="SUPFAM" id="SSF47203">
    <property type="entry name" value="Acyl-CoA dehydrogenase C-terminal domain-like"/>
    <property type="match status" value="1"/>
</dbReference>
<dbReference type="GO" id="GO:0050660">
    <property type="term" value="F:flavin adenine dinucleotide binding"/>
    <property type="evidence" value="ECO:0007669"/>
    <property type="project" value="InterPro"/>
</dbReference>
<dbReference type="GO" id="GO:0016937">
    <property type="term" value="F:short-chain fatty acyl-CoA dehydrogenase activity"/>
    <property type="evidence" value="ECO:0007669"/>
    <property type="project" value="UniProtKB-EC"/>
</dbReference>
<reference evidence="2 3" key="1">
    <citation type="submission" date="2019-02" db="EMBL/GenBank/DDBJ databases">
        <authorList>
            <consortium name="Pathogen Informatics"/>
        </authorList>
    </citation>
    <scope>NUCLEOTIDE SEQUENCE [LARGE SCALE GENOMIC DNA]</scope>
    <source>
        <strain evidence="2 3">3012STDY6756504</strain>
    </source>
</reference>
<keyword evidence="2" id="KW-0560">Oxidoreductase</keyword>
<dbReference type="InterPro" id="IPR046373">
    <property type="entry name" value="Acyl-CoA_Oxase/DH_mid-dom_sf"/>
</dbReference>
<feature type="domain" description="Acyl-CoA dehydrogenase/oxidase N-terminal" evidence="1">
    <location>
        <begin position="21"/>
        <end position="100"/>
    </location>
</feature>
<dbReference type="PANTHER" id="PTHR43884">
    <property type="entry name" value="ACYL-COA DEHYDROGENASE"/>
    <property type="match status" value="1"/>
</dbReference>
<organism evidence="2 3">
    <name type="scientific">Nocardia cyriacigeorgica</name>
    <dbReference type="NCBI Taxonomy" id="135487"/>
    <lineage>
        <taxon>Bacteria</taxon>
        <taxon>Bacillati</taxon>
        <taxon>Actinomycetota</taxon>
        <taxon>Actinomycetes</taxon>
        <taxon>Mycobacteriales</taxon>
        <taxon>Nocardiaceae</taxon>
        <taxon>Nocardia</taxon>
    </lineage>
</organism>
<evidence type="ECO:0000313" key="3">
    <source>
        <dbReference type="Proteomes" id="UP000290439"/>
    </source>
</evidence>
<dbReference type="Gene3D" id="1.10.540.10">
    <property type="entry name" value="Acyl-CoA dehydrogenase/oxidase, N-terminal domain"/>
    <property type="match status" value="1"/>
</dbReference>